<feature type="compositionally biased region" description="Low complexity" evidence="1">
    <location>
        <begin position="1"/>
        <end position="13"/>
    </location>
</feature>
<feature type="region of interest" description="Disordered" evidence="1">
    <location>
        <begin position="179"/>
        <end position="211"/>
    </location>
</feature>
<sequence length="211" mass="22607">MLDTTLLASTASTESPKRKRHQFKEMCWGDAISGGELGCEALPPNTKNAFREHFCRRCRERGVSVPVSRVRIPVGVDSAVIVNRKTGGVWNEPTRTSHMPAFRVVNQTADCTGAKLVVLRDESPVPLPGLAELSNFGDRVDFQISRTLIPVVPLPFSFAHSAVPLPLASHSSATDTASLLDRPASPYTGRSSSTGSPCAASLLDDPGLTPD</sequence>
<evidence type="ECO:0000313" key="2">
    <source>
        <dbReference type="EnsemblProtists" id="EOD04004"/>
    </source>
</evidence>
<organism evidence="2 3">
    <name type="scientific">Emiliania huxleyi (strain CCMP1516)</name>
    <dbReference type="NCBI Taxonomy" id="280463"/>
    <lineage>
        <taxon>Eukaryota</taxon>
        <taxon>Haptista</taxon>
        <taxon>Haptophyta</taxon>
        <taxon>Prymnesiophyceae</taxon>
        <taxon>Isochrysidales</taxon>
        <taxon>Noelaerhabdaceae</taxon>
        <taxon>Emiliania</taxon>
    </lineage>
</organism>
<dbReference type="KEGG" id="ehx:EMIHUDRAFT_250723"/>
<dbReference type="HOGENOM" id="CLU_1306868_0_0_1"/>
<dbReference type="Proteomes" id="UP000013827">
    <property type="component" value="Unassembled WGS sequence"/>
</dbReference>
<protein>
    <submittedName>
        <fullName evidence="2">Uncharacterized protein</fullName>
    </submittedName>
</protein>
<dbReference type="AlphaFoldDB" id="A0A0D3HYB9"/>
<reference evidence="2" key="2">
    <citation type="submission" date="2024-10" db="UniProtKB">
        <authorList>
            <consortium name="EnsemblProtists"/>
        </authorList>
    </citation>
    <scope>IDENTIFICATION</scope>
</reference>
<dbReference type="GeneID" id="17250154"/>
<proteinExistence type="predicted"/>
<feature type="region of interest" description="Disordered" evidence="1">
    <location>
        <begin position="1"/>
        <end position="20"/>
    </location>
</feature>
<reference evidence="3" key="1">
    <citation type="journal article" date="2013" name="Nature">
        <title>Pan genome of the phytoplankton Emiliania underpins its global distribution.</title>
        <authorList>
            <person name="Read B.A."/>
            <person name="Kegel J."/>
            <person name="Klute M.J."/>
            <person name="Kuo A."/>
            <person name="Lefebvre S.C."/>
            <person name="Maumus F."/>
            <person name="Mayer C."/>
            <person name="Miller J."/>
            <person name="Monier A."/>
            <person name="Salamov A."/>
            <person name="Young J."/>
            <person name="Aguilar M."/>
            <person name="Claverie J.M."/>
            <person name="Frickenhaus S."/>
            <person name="Gonzalez K."/>
            <person name="Herman E.K."/>
            <person name="Lin Y.C."/>
            <person name="Napier J."/>
            <person name="Ogata H."/>
            <person name="Sarno A.F."/>
            <person name="Shmutz J."/>
            <person name="Schroeder D."/>
            <person name="de Vargas C."/>
            <person name="Verret F."/>
            <person name="von Dassow P."/>
            <person name="Valentin K."/>
            <person name="Van de Peer Y."/>
            <person name="Wheeler G."/>
            <person name="Dacks J.B."/>
            <person name="Delwiche C.F."/>
            <person name="Dyhrman S.T."/>
            <person name="Glockner G."/>
            <person name="John U."/>
            <person name="Richards T."/>
            <person name="Worden A.Z."/>
            <person name="Zhang X."/>
            <person name="Grigoriev I.V."/>
            <person name="Allen A.E."/>
            <person name="Bidle K."/>
            <person name="Borodovsky M."/>
            <person name="Bowler C."/>
            <person name="Brownlee C."/>
            <person name="Cock J.M."/>
            <person name="Elias M."/>
            <person name="Gladyshev V.N."/>
            <person name="Groth M."/>
            <person name="Guda C."/>
            <person name="Hadaegh A."/>
            <person name="Iglesias-Rodriguez M.D."/>
            <person name="Jenkins J."/>
            <person name="Jones B.M."/>
            <person name="Lawson T."/>
            <person name="Leese F."/>
            <person name="Lindquist E."/>
            <person name="Lobanov A."/>
            <person name="Lomsadze A."/>
            <person name="Malik S.B."/>
            <person name="Marsh M.E."/>
            <person name="Mackinder L."/>
            <person name="Mock T."/>
            <person name="Mueller-Roeber B."/>
            <person name="Pagarete A."/>
            <person name="Parker M."/>
            <person name="Probert I."/>
            <person name="Quesneville H."/>
            <person name="Raines C."/>
            <person name="Rensing S.A."/>
            <person name="Riano-Pachon D.M."/>
            <person name="Richier S."/>
            <person name="Rokitta S."/>
            <person name="Shiraiwa Y."/>
            <person name="Soanes D.M."/>
            <person name="van der Giezen M."/>
            <person name="Wahlund T.M."/>
            <person name="Williams B."/>
            <person name="Wilson W."/>
            <person name="Wolfe G."/>
            <person name="Wurch L.L."/>
        </authorList>
    </citation>
    <scope>NUCLEOTIDE SEQUENCE</scope>
</reference>
<dbReference type="EnsemblProtists" id="EOD04004">
    <property type="protein sequence ID" value="EOD04004"/>
    <property type="gene ID" value="EMIHUDRAFT_250723"/>
</dbReference>
<keyword evidence="3" id="KW-1185">Reference proteome</keyword>
<dbReference type="PaxDb" id="2903-EOD04004"/>
<evidence type="ECO:0000256" key="1">
    <source>
        <dbReference type="SAM" id="MobiDB-lite"/>
    </source>
</evidence>
<dbReference type="RefSeq" id="XP_005756433.1">
    <property type="nucleotide sequence ID" value="XM_005756376.1"/>
</dbReference>
<evidence type="ECO:0000313" key="3">
    <source>
        <dbReference type="Proteomes" id="UP000013827"/>
    </source>
</evidence>
<accession>A0A0D3HYB9</accession>
<name>A0A0D3HYB9_EMIH1</name>